<proteinExistence type="predicted"/>
<sequence length="197" mass="20699">MITADWRALAVLTVKDPAEAARRVLALNLPAEVCWLGLALAVVLDTLLYIVSNMALPPVESPFYGLIATPVGYGAVVGGGLVVTIIAIHRVGRVFGGEGGFGEILSLMVWLQLLSVVAQAAVFVLVLVVPLLAMILSFAATFLGIYIFLHFVDQAHRLGSLWRAAGVLVAAVLAISLAFMILLSLIGAPLSGTLQNV</sequence>
<evidence type="ECO:0000256" key="2">
    <source>
        <dbReference type="ARBA" id="ARBA00022692"/>
    </source>
</evidence>
<evidence type="ECO:0000256" key="5">
    <source>
        <dbReference type="SAM" id="Phobius"/>
    </source>
</evidence>
<dbReference type="AlphaFoldDB" id="A0A1H6WCW7"/>
<comment type="subcellular location">
    <subcellularLocation>
        <location evidence="1">Membrane</location>
        <topology evidence="1">Multi-pass membrane protein</topology>
    </subcellularLocation>
</comment>
<gene>
    <name evidence="7" type="ORF">SAMN05444007_103429</name>
</gene>
<organism evidence="7 8">
    <name type="scientific">Cribrihabitans marinus</name>
    <dbReference type="NCBI Taxonomy" id="1227549"/>
    <lineage>
        <taxon>Bacteria</taxon>
        <taxon>Pseudomonadati</taxon>
        <taxon>Pseudomonadota</taxon>
        <taxon>Alphaproteobacteria</taxon>
        <taxon>Rhodobacterales</taxon>
        <taxon>Paracoccaceae</taxon>
        <taxon>Cribrihabitans</taxon>
    </lineage>
</organism>
<accession>A0A1H6WCW7</accession>
<feature type="transmembrane region" description="Helical" evidence="5">
    <location>
        <begin position="63"/>
        <end position="88"/>
    </location>
</feature>
<feature type="transmembrane region" description="Helical" evidence="5">
    <location>
        <begin position="33"/>
        <end position="51"/>
    </location>
</feature>
<dbReference type="Pfam" id="PF04893">
    <property type="entry name" value="Yip1"/>
    <property type="match status" value="1"/>
</dbReference>
<feature type="transmembrane region" description="Helical" evidence="5">
    <location>
        <begin position="164"/>
        <end position="188"/>
    </location>
</feature>
<feature type="domain" description="Yip1" evidence="6">
    <location>
        <begin position="14"/>
        <end position="181"/>
    </location>
</feature>
<name>A0A1H6WCW7_9RHOB</name>
<evidence type="ECO:0000313" key="8">
    <source>
        <dbReference type="Proteomes" id="UP000199379"/>
    </source>
</evidence>
<evidence type="ECO:0000256" key="3">
    <source>
        <dbReference type="ARBA" id="ARBA00022989"/>
    </source>
</evidence>
<dbReference type="GO" id="GO:0016020">
    <property type="term" value="C:membrane"/>
    <property type="evidence" value="ECO:0007669"/>
    <property type="project" value="UniProtKB-SubCell"/>
</dbReference>
<evidence type="ECO:0000313" key="7">
    <source>
        <dbReference type="EMBL" id="SEJ14869.1"/>
    </source>
</evidence>
<keyword evidence="2 5" id="KW-0812">Transmembrane</keyword>
<dbReference type="EMBL" id="FNYD01000003">
    <property type="protein sequence ID" value="SEJ14869.1"/>
    <property type="molecule type" value="Genomic_DNA"/>
</dbReference>
<keyword evidence="8" id="KW-1185">Reference proteome</keyword>
<feature type="transmembrane region" description="Helical" evidence="5">
    <location>
        <begin position="100"/>
        <end position="125"/>
    </location>
</feature>
<reference evidence="7 8" key="1">
    <citation type="submission" date="2016-10" db="EMBL/GenBank/DDBJ databases">
        <authorList>
            <person name="de Groot N.N."/>
        </authorList>
    </citation>
    <scope>NUCLEOTIDE SEQUENCE [LARGE SCALE GENOMIC DNA]</scope>
    <source>
        <strain evidence="7 8">DSM 29340</strain>
    </source>
</reference>
<dbReference type="STRING" id="1227549.SAMN05444007_103429"/>
<dbReference type="RefSeq" id="WP_092364191.1">
    <property type="nucleotide sequence ID" value="NZ_BMGV01000003.1"/>
</dbReference>
<feature type="transmembrane region" description="Helical" evidence="5">
    <location>
        <begin position="131"/>
        <end position="152"/>
    </location>
</feature>
<keyword evidence="4 5" id="KW-0472">Membrane</keyword>
<dbReference type="InterPro" id="IPR006977">
    <property type="entry name" value="Yip1_dom"/>
</dbReference>
<dbReference type="OrthoDB" id="7872013at2"/>
<dbReference type="Proteomes" id="UP000199379">
    <property type="component" value="Unassembled WGS sequence"/>
</dbReference>
<evidence type="ECO:0000259" key="6">
    <source>
        <dbReference type="Pfam" id="PF04893"/>
    </source>
</evidence>
<evidence type="ECO:0000256" key="1">
    <source>
        <dbReference type="ARBA" id="ARBA00004141"/>
    </source>
</evidence>
<protein>
    <submittedName>
        <fullName evidence="7">Yip1 domain-containing protein</fullName>
    </submittedName>
</protein>
<evidence type="ECO:0000256" key="4">
    <source>
        <dbReference type="ARBA" id="ARBA00023136"/>
    </source>
</evidence>
<keyword evidence="3 5" id="KW-1133">Transmembrane helix</keyword>